<dbReference type="Proteomes" id="UP001431963">
    <property type="component" value="Unassembled WGS sequence"/>
</dbReference>
<protein>
    <submittedName>
        <fullName evidence="1">Uncharacterized protein</fullName>
    </submittedName>
</protein>
<gene>
    <name evidence="1" type="ORF">V6590_17790</name>
</gene>
<reference evidence="1" key="1">
    <citation type="submission" date="2024-02" db="EMBL/GenBank/DDBJ databases">
        <title>Genome sequences of strain Gemmobacter sp. JM10B15.</title>
        <authorList>
            <person name="Zhang M."/>
        </authorList>
    </citation>
    <scope>NUCLEOTIDE SEQUENCE</scope>
    <source>
        <strain evidence="1">JM10B15</strain>
    </source>
</reference>
<proteinExistence type="predicted"/>
<dbReference type="RefSeq" id="WP_335425033.1">
    <property type="nucleotide sequence ID" value="NZ_JBALHR010000015.1"/>
</dbReference>
<evidence type="ECO:0000313" key="1">
    <source>
        <dbReference type="EMBL" id="MEH7830007.1"/>
    </source>
</evidence>
<organism evidence="1 2">
    <name type="scientific">Gemmobacter denitrificans</name>
    <dbReference type="NCBI Taxonomy" id="3123040"/>
    <lineage>
        <taxon>Bacteria</taxon>
        <taxon>Pseudomonadati</taxon>
        <taxon>Pseudomonadota</taxon>
        <taxon>Alphaproteobacteria</taxon>
        <taxon>Rhodobacterales</taxon>
        <taxon>Paracoccaceae</taxon>
        <taxon>Gemmobacter</taxon>
    </lineage>
</organism>
<keyword evidence="2" id="KW-1185">Reference proteome</keyword>
<name>A0ABU8BZ71_9RHOB</name>
<dbReference type="EMBL" id="JBALHR010000015">
    <property type="protein sequence ID" value="MEH7830007.1"/>
    <property type="molecule type" value="Genomic_DNA"/>
</dbReference>
<comment type="caution">
    <text evidence="1">The sequence shown here is derived from an EMBL/GenBank/DDBJ whole genome shotgun (WGS) entry which is preliminary data.</text>
</comment>
<accession>A0ABU8BZ71</accession>
<sequence>MVNRTALIVGDCFVGYGQVENVFTVTSFAKVLRAVAAGSKAPDELPMEIRWGQGVGEHERAYILRLIAGLAPQRAIAIAKPRAAPAATRGHVHKRAPQNVLISVPVAETATRFVSDRPRRDAGDRAA</sequence>
<evidence type="ECO:0000313" key="2">
    <source>
        <dbReference type="Proteomes" id="UP001431963"/>
    </source>
</evidence>